<accession>A0AAN9YZL7</accession>
<dbReference type="EMBL" id="JAZDUA010000585">
    <property type="protein sequence ID" value="KAK7790806.1"/>
    <property type="molecule type" value="Genomic_DNA"/>
</dbReference>
<organism evidence="1 2">
    <name type="scientific">Gryllus longicercus</name>
    <dbReference type="NCBI Taxonomy" id="2509291"/>
    <lineage>
        <taxon>Eukaryota</taxon>
        <taxon>Metazoa</taxon>
        <taxon>Ecdysozoa</taxon>
        <taxon>Arthropoda</taxon>
        <taxon>Hexapoda</taxon>
        <taxon>Insecta</taxon>
        <taxon>Pterygota</taxon>
        <taxon>Neoptera</taxon>
        <taxon>Polyneoptera</taxon>
        <taxon>Orthoptera</taxon>
        <taxon>Ensifera</taxon>
        <taxon>Gryllidea</taxon>
        <taxon>Grylloidea</taxon>
        <taxon>Gryllidae</taxon>
        <taxon>Gryllinae</taxon>
        <taxon>Gryllus</taxon>
    </lineage>
</organism>
<keyword evidence="2" id="KW-1185">Reference proteome</keyword>
<protein>
    <submittedName>
        <fullName evidence="1">Uncharacterized protein</fullName>
    </submittedName>
</protein>
<dbReference type="Proteomes" id="UP001378592">
    <property type="component" value="Unassembled WGS sequence"/>
</dbReference>
<sequence>MTAHSVSSGFDRPGNDINQTCFLTGDEFTSHIEHLQKEKDTWRALYDEKKRMTSKVLAEENSSSEDKIVPLMTDNDLKFISEVPDYQKVAELYDALFKTVIIVNSQHDKTKRIFNNALQRITSMSSVPNIHKTS</sequence>
<name>A0AAN9YZL7_9ORTH</name>
<proteinExistence type="predicted"/>
<comment type="caution">
    <text evidence="1">The sequence shown here is derived from an EMBL/GenBank/DDBJ whole genome shotgun (WGS) entry which is preliminary data.</text>
</comment>
<dbReference type="AlphaFoldDB" id="A0AAN9YZL7"/>
<gene>
    <name evidence="1" type="ORF">R5R35_012061</name>
</gene>
<reference evidence="1 2" key="1">
    <citation type="submission" date="2024-03" db="EMBL/GenBank/DDBJ databases">
        <title>The genome assembly and annotation of the cricket Gryllus longicercus Weissman &amp; Gray.</title>
        <authorList>
            <person name="Szrajer S."/>
            <person name="Gray D."/>
            <person name="Ylla G."/>
        </authorList>
    </citation>
    <scope>NUCLEOTIDE SEQUENCE [LARGE SCALE GENOMIC DNA]</scope>
    <source>
        <strain evidence="1">DAG 2021-001</strain>
        <tissue evidence="1">Whole body minus gut</tissue>
    </source>
</reference>
<evidence type="ECO:0000313" key="1">
    <source>
        <dbReference type="EMBL" id="KAK7790806.1"/>
    </source>
</evidence>
<evidence type="ECO:0000313" key="2">
    <source>
        <dbReference type="Proteomes" id="UP001378592"/>
    </source>
</evidence>